<evidence type="ECO:0000313" key="1">
    <source>
        <dbReference type="EMBL" id="BBL45260.1"/>
    </source>
</evidence>
<dbReference type="KEGG" id="naer:MJ1_0085"/>
<organism evidence="1 2">
    <name type="scientific">Nanobdella aerobiophila</name>
    <dbReference type="NCBI Taxonomy" id="2586965"/>
    <lineage>
        <taxon>Archaea</taxon>
        <taxon>Nanobdellota</taxon>
        <taxon>Nanobdellia</taxon>
        <taxon>Nanobdellales</taxon>
        <taxon>Nanobdellaceae</taxon>
        <taxon>Nanobdella</taxon>
    </lineage>
</organism>
<dbReference type="RefSeq" id="WP_258393299.1">
    <property type="nucleotide sequence ID" value="NZ_AP019769.1"/>
</dbReference>
<dbReference type="Proteomes" id="UP001055553">
    <property type="component" value="Chromosome"/>
</dbReference>
<reference evidence="2" key="1">
    <citation type="journal article" date="2022" name="Int. J. Syst. Evol. Microbiol.">
        <title>Nanobdella aerobiophila gen. nov., sp. nov., a thermoacidophilic, obligate ectosymbiotic archaeon, and proposal of Nanobdellaceae fam. nov., Nanobdellales ord. nov. and Nanobdellia class. nov.</title>
        <authorList>
            <person name="Kato S."/>
            <person name="Ogasawara A."/>
            <person name="Itoh T."/>
            <person name="Sakai H.D."/>
            <person name="Shimizu M."/>
            <person name="Yuki M."/>
            <person name="Kaneko M."/>
            <person name="Takashina T."/>
            <person name="Ohkuma M."/>
        </authorList>
    </citation>
    <scope>NUCLEOTIDE SEQUENCE [LARGE SCALE GENOMIC DNA]</scope>
    <source>
        <strain evidence="2">MJ1</strain>
    </source>
</reference>
<name>A0A915SXS1_9ARCH</name>
<sequence length="104" mass="12767">MIKIERENESFTTLDGQKLYGIQDLIIWLYNCSDYDFKYHNDRKDFYNWIYYSLNERDLAEKIININNKIDLIKILDDFMKSLEIYNKKKISDEEAEVEFIKYI</sequence>
<dbReference type="EMBL" id="AP019769">
    <property type="protein sequence ID" value="BBL45260.1"/>
    <property type="molecule type" value="Genomic_DNA"/>
</dbReference>
<protein>
    <submittedName>
        <fullName evidence="1">Uncharacterized protein</fullName>
    </submittedName>
</protein>
<gene>
    <name evidence="1" type="ORF">MJ1_0085</name>
</gene>
<keyword evidence="2" id="KW-1185">Reference proteome</keyword>
<dbReference type="GeneID" id="74568036"/>
<accession>A0A915SXS1</accession>
<dbReference type="AlphaFoldDB" id="A0A915SXS1"/>
<evidence type="ECO:0000313" key="2">
    <source>
        <dbReference type="Proteomes" id="UP001055553"/>
    </source>
</evidence>
<proteinExistence type="predicted"/>